<dbReference type="AlphaFoldDB" id="A0A2H3D535"/>
<dbReference type="Gene3D" id="3.80.10.10">
    <property type="entry name" value="Ribonuclease Inhibitor"/>
    <property type="match status" value="1"/>
</dbReference>
<proteinExistence type="predicted"/>
<evidence type="ECO:0000313" key="2">
    <source>
        <dbReference type="Proteomes" id="UP000217790"/>
    </source>
</evidence>
<dbReference type="InterPro" id="IPR032675">
    <property type="entry name" value="LRR_dom_sf"/>
</dbReference>
<dbReference type="OMA" id="YFEHIAM"/>
<protein>
    <recommendedName>
        <fullName evidence="3">F-box domain-containing protein</fullName>
    </recommendedName>
</protein>
<dbReference type="OrthoDB" id="2447803at2759"/>
<dbReference type="STRING" id="47427.A0A2H3D535"/>
<reference evidence="2" key="1">
    <citation type="journal article" date="2017" name="Nat. Ecol. Evol.">
        <title>Genome expansion and lineage-specific genetic innovations in the forest pathogenic fungi Armillaria.</title>
        <authorList>
            <person name="Sipos G."/>
            <person name="Prasanna A.N."/>
            <person name="Walter M.C."/>
            <person name="O'Connor E."/>
            <person name="Balint B."/>
            <person name="Krizsan K."/>
            <person name="Kiss B."/>
            <person name="Hess J."/>
            <person name="Varga T."/>
            <person name="Slot J."/>
            <person name="Riley R."/>
            <person name="Boka B."/>
            <person name="Rigling D."/>
            <person name="Barry K."/>
            <person name="Lee J."/>
            <person name="Mihaltcheva S."/>
            <person name="LaButti K."/>
            <person name="Lipzen A."/>
            <person name="Waldron R."/>
            <person name="Moloney N.M."/>
            <person name="Sperisen C."/>
            <person name="Kredics L."/>
            <person name="Vagvoelgyi C."/>
            <person name="Patrignani A."/>
            <person name="Fitzpatrick D."/>
            <person name="Nagy I."/>
            <person name="Doyle S."/>
            <person name="Anderson J.B."/>
            <person name="Grigoriev I.V."/>
            <person name="Gueldener U."/>
            <person name="Muensterkoetter M."/>
            <person name="Nagy L.G."/>
        </authorList>
    </citation>
    <scope>NUCLEOTIDE SEQUENCE [LARGE SCALE GENOMIC DNA]</scope>
    <source>
        <strain evidence="2">Ar21-2</strain>
    </source>
</reference>
<organism evidence="1 2">
    <name type="scientific">Armillaria gallica</name>
    <name type="common">Bulbous honey fungus</name>
    <name type="synonym">Armillaria bulbosa</name>
    <dbReference type="NCBI Taxonomy" id="47427"/>
    <lineage>
        <taxon>Eukaryota</taxon>
        <taxon>Fungi</taxon>
        <taxon>Dikarya</taxon>
        <taxon>Basidiomycota</taxon>
        <taxon>Agaricomycotina</taxon>
        <taxon>Agaricomycetes</taxon>
        <taxon>Agaricomycetidae</taxon>
        <taxon>Agaricales</taxon>
        <taxon>Marasmiineae</taxon>
        <taxon>Physalacriaceae</taxon>
        <taxon>Armillaria</taxon>
    </lineage>
</organism>
<keyword evidence="2" id="KW-1185">Reference proteome</keyword>
<dbReference type="InParanoid" id="A0A2H3D535"/>
<sequence length="553" mass="62421">MTSPPLALSVTSDDSPPMHRLFTIPELVTAIIRELAWMQPLVHGPLTVCKLWADIVMDLIWQDINDLRTIFRLLAPVEEQASEDEDVVHDLYCSFKTLPTPSGWARFDLYRRRIRALDNNHDEVLYMSFRPVINDIAVLRPDSMALFPNLTELFWSYAHGDLWRESVFFMHKGIKKFSLMLWLGESGGQETILRYFEHIAMRMPHLQSFNLNLCPYDATAESQAHIGPALSWLLPKLRFLTALTLPPMVDAYSIISSTASLPNLETINANIDVTIDRSLFSVSAPSPPTSNVTLSCSLQSLSLGISYSEATTHLLYTEFPVLIKLSLWSHKPESQISTRTLTRAIALHCRSLREISLVADALDAPADGLDFLTDGRITLADIQPLFGCRSVVRFSITHVLPLHLTNNDIRSLLTNWVTVVDLSLNHSPSRVLPPDAPEPYSDWETLVVVTEHGGHLEHLGLHLNGFAKFPPCVGMTSLPKLKQLSVGTSKIPSKMKDVLGPARFLSQFLTLQCRLQCSYKCLDRTGWDILSELLESFIRVRMEEQEFARVRVR</sequence>
<evidence type="ECO:0000313" key="1">
    <source>
        <dbReference type="EMBL" id="PBK84167.1"/>
    </source>
</evidence>
<evidence type="ECO:0008006" key="3">
    <source>
        <dbReference type="Google" id="ProtNLM"/>
    </source>
</evidence>
<accession>A0A2H3D535</accession>
<name>A0A2H3D535_ARMGA</name>
<dbReference type="EMBL" id="KZ293700">
    <property type="protein sequence ID" value="PBK84167.1"/>
    <property type="molecule type" value="Genomic_DNA"/>
</dbReference>
<gene>
    <name evidence="1" type="ORF">ARMGADRAFT_1170111</name>
</gene>
<dbReference type="Proteomes" id="UP000217790">
    <property type="component" value="Unassembled WGS sequence"/>
</dbReference>
<dbReference type="SUPFAM" id="SSF52047">
    <property type="entry name" value="RNI-like"/>
    <property type="match status" value="1"/>
</dbReference>